<proteinExistence type="predicted"/>
<reference evidence="2" key="1">
    <citation type="journal article" date="2019" name="Int. J. Syst. Evol. Microbiol.">
        <title>The Global Catalogue of Microorganisms (GCM) 10K type strain sequencing project: providing services to taxonomists for standard genome sequencing and annotation.</title>
        <authorList>
            <consortium name="The Broad Institute Genomics Platform"/>
            <consortium name="The Broad Institute Genome Sequencing Center for Infectious Disease"/>
            <person name="Wu L."/>
            <person name="Ma J."/>
        </authorList>
    </citation>
    <scope>NUCLEOTIDE SEQUENCE [LARGE SCALE GENOMIC DNA]</scope>
    <source>
        <strain evidence="2">JCM 17342</strain>
    </source>
</reference>
<evidence type="ECO:0000313" key="2">
    <source>
        <dbReference type="Proteomes" id="UP001501747"/>
    </source>
</evidence>
<gene>
    <name evidence="1" type="ORF">GCM10022247_48390</name>
</gene>
<organism evidence="1 2">
    <name type="scientific">Allokutzneria multivorans</name>
    <dbReference type="NCBI Taxonomy" id="1142134"/>
    <lineage>
        <taxon>Bacteria</taxon>
        <taxon>Bacillati</taxon>
        <taxon>Actinomycetota</taxon>
        <taxon>Actinomycetes</taxon>
        <taxon>Pseudonocardiales</taxon>
        <taxon>Pseudonocardiaceae</taxon>
        <taxon>Allokutzneria</taxon>
    </lineage>
</organism>
<evidence type="ECO:0000313" key="1">
    <source>
        <dbReference type="EMBL" id="GAA4019073.1"/>
    </source>
</evidence>
<protein>
    <submittedName>
        <fullName evidence="1">Uncharacterized protein</fullName>
    </submittedName>
</protein>
<name>A0ABP7T027_9PSEU</name>
<sequence length="76" mass="8616">MITVSTRARSARRLASLLAVRTGVHVVVRYDRLLRRYQVVWIDGPDEAQMRTVAMANATVVPDIDLGELLWHRSVS</sequence>
<comment type="caution">
    <text evidence="1">The sequence shown here is derived from an EMBL/GenBank/DDBJ whole genome shotgun (WGS) entry which is preliminary data.</text>
</comment>
<dbReference type="Proteomes" id="UP001501747">
    <property type="component" value="Unassembled WGS sequence"/>
</dbReference>
<keyword evidence="2" id="KW-1185">Reference proteome</keyword>
<accession>A0ABP7T027</accession>
<dbReference type="EMBL" id="BAABAL010000018">
    <property type="protein sequence ID" value="GAA4019073.1"/>
    <property type="molecule type" value="Genomic_DNA"/>
</dbReference>